<reference evidence="2 3" key="1">
    <citation type="submission" date="2018-05" db="EMBL/GenBank/DDBJ databases">
        <title>Genetic diversity of glacier-inhabiting Cryobacterium bacteria in China and description of Cryobacterium mengkeensis sp. nov. and Arthrobacter glacialis sp. nov.</title>
        <authorList>
            <person name="Liu Q."/>
            <person name="Xin Y.-H."/>
        </authorList>
    </citation>
    <scope>NUCLEOTIDE SEQUENCE [LARGE SCALE GENOMIC DNA]</scope>
    <source>
        <strain evidence="2 3">LI2</strain>
    </source>
</reference>
<evidence type="ECO:0000256" key="1">
    <source>
        <dbReference type="SAM" id="MobiDB-lite"/>
    </source>
</evidence>
<organism evidence="2 3">
    <name type="scientific">Arthrobacter livingstonensis</name>
    <dbReference type="NCBI Taxonomy" id="670078"/>
    <lineage>
        <taxon>Bacteria</taxon>
        <taxon>Bacillati</taxon>
        <taxon>Actinomycetota</taxon>
        <taxon>Actinomycetes</taxon>
        <taxon>Micrococcales</taxon>
        <taxon>Micrococcaceae</taxon>
        <taxon>Arthrobacter</taxon>
    </lineage>
</organism>
<name>A0A2V5L4R2_9MICC</name>
<comment type="caution">
    <text evidence="2">The sequence shown here is derived from an EMBL/GenBank/DDBJ whole genome shotgun (WGS) entry which is preliminary data.</text>
</comment>
<dbReference type="Proteomes" id="UP000247832">
    <property type="component" value="Unassembled WGS sequence"/>
</dbReference>
<accession>A0A2V5L4R2</accession>
<gene>
    <name evidence="2" type="ORF">CVV68_14895</name>
</gene>
<sequence>MVVVGFFMGGVVGAGTAAFALGVGPLTQVTLKWLHVDLHGSSAKSRLVDVRTPAPVQPAEGALCSGEGDHPLR</sequence>
<proteinExistence type="predicted"/>
<protein>
    <submittedName>
        <fullName evidence="2">Uncharacterized protein</fullName>
    </submittedName>
</protein>
<evidence type="ECO:0000313" key="3">
    <source>
        <dbReference type="Proteomes" id="UP000247832"/>
    </source>
</evidence>
<keyword evidence="3" id="KW-1185">Reference proteome</keyword>
<dbReference type="AlphaFoldDB" id="A0A2V5L4R2"/>
<dbReference type="EMBL" id="QJVD01000016">
    <property type="protein sequence ID" value="PYI66305.1"/>
    <property type="molecule type" value="Genomic_DNA"/>
</dbReference>
<evidence type="ECO:0000313" key="2">
    <source>
        <dbReference type="EMBL" id="PYI66305.1"/>
    </source>
</evidence>
<feature type="region of interest" description="Disordered" evidence="1">
    <location>
        <begin position="53"/>
        <end position="73"/>
    </location>
</feature>